<reference evidence="2 3" key="1">
    <citation type="submission" date="2019-05" db="EMBL/GenBank/DDBJ databases">
        <title>Another draft genome of Portunus trituberculatus and its Hox gene families provides insights of decapod evolution.</title>
        <authorList>
            <person name="Jeong J.-H."/>
            <person name="Song I."/>
            <person name="Kim S."/>
            <person name="Choi T."/>
            <person name="Kim D."/>
            <person name="Ryu S."/>
            <person name="Kim W."/>
        </authorList>
    </citation>
    <scope>NUCLEOTIDE SEQUENCE [LARGE SCALE GENOMIC DNA]</scope>
    <source>
        <tissue evidence="2">Muscle</tissue>
    </source>
</reference>
<protein>
    <submittedName>
        <fullName evidence="2">Uncharacterized protein</fullName>
    </submittedName>
</protein>
<organism evidence="2 3">
    <name type="scientific">Portunus trituberculatus</name>
    <name type="common">Swimming crab</name>
    <name type="synonym">Neptunus trituberculatus</name>
    <dbReference type="NCBI Taxonomy" id="210409"/>
    <lineage>
        <taxon>Eukaryota</taxon>
        <taxon>Metazoa</taxon>
        <taxon>Ecdysozoa</taxon>
        <taxon>Arthropoda</taxon>
        <taxon>Crustacea</taxon>
        <taxon>Multicrustacea</taxon>
        <taxon>Malacostraca</taxon>
        <taxon>Eumalacostraca</taxon>
        <taxon>Eucarida</taxon>
        <taxon>Decapoda</taxon>
        <taxon>Pleocyemata</taxon>
        <taxon>Brachyura</taxon>
        <taxon>Eubrachyura</taxon>
        <taxon>Portunoidea</taxon>
        <taxon>Portunidae</taxon>
        <taxon>Portuninae</taxon>
        <taxon>Portunus</taxon>
    </lineage>
</organism>
<dbReference type="EMBL" id="VSRR010000643">
    <property type="protein sequence ID" value="MPC18047.1"/>
    <property type="molecule type" value="Genomic_DNA"/>
</dbReference>
<proteinExistence type="predicted"/>
<accession>A0A5B7D9X0</accession>
<evidence type="ECO:0000256" key="1">
    <source>
        <dbReference type="SAM" id="MobiDB-lite"/>
    </source>
</evidence>
<dbReference type="Proteomes" id="UP000324222">
    <property type="component" value="Unassembled WGS sequence"/>
</dbReference>
<evidence type="ECO:0000313" key="2">
    <source>
        <dbReference type="EMBL" id="MPC18047.1"/>
    </source>
</evidence>
<name>A0A5B7D9X0_PORTR</name>
<sequence length="299" mass="32669">MAVSSSSPGEGGSFCSCSRKKGRVTAQDLFLTTILSNSLKYVLISTLNSSPLFCPTLIVQIKANFSATILCLAKVLCKKDSTNISTIITAITSYMSTTQGVTHQVHADPQQLVHLQAYPIQKQQDVLTVLMGSVSRVCEVLHPLTYRVHSLKEPTFITKQPLGTLQEIEEHSNAHHSHSLLTECCRGPFKKITKNVWYLSYSQCWDAKSNRDKRTSRAKSLVTDAAAMGLKTPGITVRAAAVHDESSLANGTSWSRGSLDTPSSLNRNKCNTISNSQHGGLSFGRSIKDYNKIYCRGSA</sequence>
<feature type="region of interest" description="Disordered" evidence="1">
    <location>
        <begin position="249"/>
        <end position="268"/>
    </location>
</feature>
<keyword evidence="3" id="KW-1185">Reference proteome</keyword>
<comment type="caution">
    <text evidence="2">The sequence shown here is derived from an EMBL/GenBank/DDBJ whole genome shotgun (WGS) entry which is preliminary data.</text>
</comment>
<gene>
    <name evidence="2" type="ORF">E2C01_010919</name>
</gene>
<evidence type="ECO:0000313" key="3">
    <source>
        <dbReference type="Proteomes" id="UP000324222"/>
    </source>
</evidence>
<dbReference type="AlphaFoldDB" id="A0A5B7D9X0"/>